<evidence type="ECO:0000259" key="1">
    <source>
        <dbReference type="PROSITE" id="PS51064"/>
    </source>
</evidence>
<dbReference type="Pfam" id="PF02174">
    <property type="entry name" value="IRS"/>
    <property type="match status" value="1"/>
</dbReference>
<dbReference type="PROSITE" id="PS51064">
    <property type="entry name" value="IRS_PTB"/>
    <property type="match status" value="1"/>
</dbReference>
<dbReference type="SMART" id="SM01244">
    <property type="entry name" value="IRS"/>
    <property type="match status" value="1"/>
</dbReference>
<evidence type="ECO:0000313" key="2">
    <source>
        <dbReference type="EnsemblMetazoa" id="Aqu2.1.37183_001"/>
    </source>
</evidence>
<dbReference type="InterPro" id="IPR050996">
    <property type="entry name" value="Docking_Protein_DOK"/>
</dbReference>
<reference evidence="2" key="1">
    <citation type="submission" date="2017-05" db="UniProtKB">
        <authorList>
            <consortium name="EnsemblMetazoa"/>
        </authorList>
    </citation>
    <scope>IDENTIFICATION</scope>
</reference>
<dbReference type="InterPro" id="IPR011993">
    <property type="entry name" value="PH-like_dom_sf"/>
</dbReference>
<dbReference type="InParanoid" id="A0A1X7VB21"/>
<dbReference type="GO" id="GO:0007169">
    <property type="term" value="P:cell surface receptor protein tyrosine kinase signaling pathway"/>
    <property type="evidence" value="ECO:0007669"/>
    <property type="project" value="TreeGrafter"/>
</dbReference>
<sequence>MASVMSSQYPVMSSSHLSAGGNSNSFRVKNIDDKGRIIHVGFLEILPGEIVFRYEHHPHHEAKWPLHTIRKYGINLESNVFAFEAGRKAPGGEGAFAFRTEGVQACEIRQRLDYFTHSS</sequence>
<dbReference type="PANTHER" id="PTHR21258">
    <property type="entry name" value="DOCKING PROTEIN RELATED"/>
    <property type="match status" value="1"/>
</dbReference>
<dbReference type="EnsemblMetazoa" id="Aqu2.1.37183_001">
    <property type="protein sequence ID" value="Aqu2.1.37183_001"/>
    <property type="gene ID" value="Aqu2.1.37183"/>
</dbReference>
<dbReference type="STRING" id="400682.A0A1X7VB21"/>
<dbReference type="GO" id="GO:0005737">
    <property type="term" value="C:cytoplasm"/>
    <property type="evidence" value="ECO:0007669"/>
    <property type="project" value="TreeGrafter"/>
</dbReference>
<dbReference type="InterPro" id="IPR002404">
    <property type="entry name" value="IRS_PTB"/>
</dbReference>
<protein>
    <recommendedName>
        <fullName evidence="1">IRS-type PTB domain-containing protein</fullName>
    </recommendedName>
</protein>
<feature type="domain" description="IRS-type PTB" evidence="1">
    <location>
        <begin position="18"/>
        <end position="119"/>
    </location>
</feature>
<organism evidence="2">
    <name type="scientific">Amphimedon queenslandica</name>
    <name type="common">Sponge</name>
    <dbReference type="NCBI Taxonomy" id="400682"/>
    <lineage>
        <taxon>Eukaryota</taxon>
        <taxon>Metazoa</taxon>
        <taxon>Porifera</taxon>
        <taxon>Demospongiae</taxon>
        <taxon>Heteroscleromorpha</taxon>
        <taxon>Haplosclerida</taxon>
        <taxon>Niphatidae</taxon>
        <taxon>Amphimedon</taxon>
    </lineage>
</organism>
<proteinExistence type="predicted"/>
<dbReference type="SUPFAM" id="SSF50729">
    <property type="entry name" value="PH domain-like"/>
    <property type="match status" value="1"/>
</dbReference>
<dbReference type="Gene3D" id="2.30.29.30">
    <property type="entry name" value="Pleckstrin-homology domain (PH domain)/Phosphotyrosine-binding domain (PTB)"/>
    <property type="match status" value="1"/>
</dbReference>
<accession>A0A1X7VB21</accession>
<name>A0A1X7VB21_AMPQE</name>
<dbReference type="PANTHER" id="PTHR21258:SF62">
    <property type="entry name" value="INSULIN RECEPTOR SUBSTRATE 1"/>
    <property type="match status" value="1"/>
</dbReference>
<dbReference type="AlphaFoldDB" id="A0A1X7VB21"/>